<proteinExistence type="predicted"/>
<gene>
    <name evidence="1" type="ORF">AQUCO_04300086v1</name>
</gene>
<organism evidence="1 2">
    <name type="scientific">Aquilegia coerulea</name>
    <name type="common">Rocky mountain columbine</name>
    <dbReference type="NCBI Taxonomy" id="218851"/>
    <lineage>
        <taxon>Eukaryota</taxon>
        <taxon>Viridiplantae</taxon>
        <taxon>Streptophyta</taxon>
        <taxon>Embryophyta</taxon>
        <taxon>Tracheophyta</taxon>
        <taxon>Spermatophyta</taxon>
        <taxon>Magnoliopsida</taxon>
        <taxon>Ranunculales</taxon>
        <taxon>Ranunculaceae</taxon>
        <taxon>Thalictroideae</taxon>
        <taxon>Aquilegia</taxon>
    </lineage>
</organism>
<protein>
    <submittedName>
        <fullName evidence="1">Uncharacterized protein</fullName>
    </submittedName>
</protein>
<sequence>MDMYSANQNGNPTLLCIEIHFQSNLIKKESTPEVKDSRFGSGLNKSMPVAHSDSTYTNMLNISCRNDFTFENVAKCLANRYINRKLSC</sequence>
<dbReference type="Proteomes" id="UP000230069">
    <property type="component" value="Unassembled WGS sequence"/>
</dbReference>
<evidence type="ECO:0000313" key="2">
    <source>
        <dbReference type="Proteomes" id="UP000230069"/>
    </source>
</evidence>
<evidence type="ECO:0000313" key="1">
    <source>
        <dbReference type="EMBL" id="PIA32900.1"/>
    </source>
</evidence>
<name>A0A2G5CNZ1_AQUCA</name>
<dbReference type="AlphaFoldDB" id="A0A2G5CNZ1"/>
<keyword evidence="2" id="KW-1185">Reference proteome</keyword>
<reference evidence="1 2" key="1">
    <citation type="submission" date="2017-09" db="EMBL/GenBank/DDBJ databases">
        <title>WGS assembly of Aquilegia coerulea Goldsmith.</title>
        <authorList>
            <person name="Hodges S."/>
            <person name="Kramer E."/>
            <person name="Nordborg M."/>
            <person name="Tomkins J."/>
            <person name="Borevitz J."/>
            <person name="Derieg N."/>
            <person name="Yan J."/>
            <person name="Mihaltcheva S."/>
            <person name="Hayes R.D."/>
            <person name="Rokhsar D."/>
        </authorList>
    </citation>
    <scope>NUCLEOTIDE SEQUENCE [LARGE SCALE GENOMIC DNA]</scope>
    <source>
        <strain evidence="2">cv. Goldsmith</strain>
    </source>
</reference>
<dbReference type="EMBL" id="KZ305060">
    <property type="protein sequence ID" value="PIA32900.1"/>
    <property type="molecule type" value="Genomic_DNA"/>
</dbReference>
<accession>A0A2G5CNZ1</accession>
<dbReference type="InParanoid" id="A0A2G5CNZ1"/>